<sequence>MPFTWPINPAKKARQRKKIQEENLRFWGAVASSVRLGWLGLIDRNKGADAQMTSSYGRTPLHVAAGEGDLDTVRFLLKKGADISYRDDFREPALNDAIRSKSCRIYTTPDVCFACLDEEGWCFLCGEVRYHPFSQGHAWQEMEEPEHLASGGDVPLAQRLTNSLSSEGIWGWLVEPGRKPEEALPDVINLLWAREGERWEAWKKQHCPVSLPDIVDMVIRYLAADMAGLPLSPTLSVKITEKERDDDDDDEEEAIDDLDAFAEKMDESKNGEKEKECGRERKTGMDEEVMWEKNPFNWCSRQDPRSKEAWTVDLQGEGLDPQQQKLADSCFTSWGMCFLIMTDEIPTGNSSATILPRHTSPDKDY</sequence>
<evidence type="ECO:0000256" key="1">
    <source>
        <dbReference type="ARBA" id="ARBA00022737"/>
    </source>
</evidence>
<keyword evidence="1" id="KW-0677">Repeat</keyword>
<dbReference type="PANTHER" id="PTHR24171:SF8">
    <property type="entry name" value="BRCA1-ASSOCIATED RING DOMAIN PROTEIN 1"/>
    <property type="match status" value="1"/>
</dbReference>
<dbReference type="InterPro" id="IPR036770">
    <property type="entry name" value="Ankyrin_rpt-contain_sf"/>
</dbReference>
<evidence type="ECO:0000313" key="5">
    <source>
        <dbReference type="EMBL" id="MBN3279481.1"/>
    </source>
</evidence>
<dbReference type="InterPro" id="IPR002110">
    <property type="entry name" value="Ankyrin_rpt"/>
</dbReference>
<dbReference type="EMBL" id="JAAWVQ010089861">
    <property type="protein sequence ID" value="MBN3279481.1"/>
    <property type="molecule type" value="Genomic_DNA"/>
</dbReference>
<dbReference type="Gene3D" id="1.25.40.20">
    <property type="entry name" value="Ankyrin repeat-containing domain"/>
    <property type="match status" value="1"/>
</dbReference>
<dbReference type="PROSITE" id="PS50088">
    <property type="entry name" value="ANK_REPEAT"/>
    <property type="match status" value="1"/>
</dbReference>
<dbReference type="SUPFAM" id="SSF48403">
    <property type="entry name" value="Ankyrin repeat"/>
    <property type="match status" value="1"/>
</dbReference>
<accession>A0ABS2XYN4</accession>
<comment type="caution">
    <text evidence="5">The sequence shown here is derived from an EMBL/GenBank/DDBJ whole genome shotgun (WGS) entry which is preliminary data.</text>
</comment>
<evidence type="ECO:0000256" key="3">
    <source>
        <dbReference type="PROSITE-ProRule" id="PRU00023"/>
    </source>
</evidence>
<keyword evidence="6" id="KW-1185">Reference proteome</keyword>
<feature type="repeat" description="ANK" evidence="3">
    <location>
        <begin position="56"/>
        <end position="88"/>
    </location>
</feature>
<dbReference type="PROSITE" id="PS50297">
    <property type="entry name" value="ANK_REP_REGION"/>
    <property type="match status" value="1"/>
</dbReference>
<feature type="non-terminal residue" evidence="5">
    <location>
        <position position="1"/>
    </location>
</feature>
<gene>
    <name evidence="5" type="primary">Ankrd6_2</name>
    <name evidence="5" type="ORF">GTO93_0010212</name>
</gene>
<evidence type="ECO:0000256" key="4">
    <source>
        <dbReference type="SAM" id="MobiDB-lite"/>
    </source>
</evidence>
<feature type="region of interest" description="Disordered" evidence="4">
    <location>
        <begin position="261"/>
        <end position="282"/>
    </location>
</feature>
<dbReference type="Proteomes" id="UP001166093">
    <property type="component" value="Unassembled WGS sequence"/>
</dbReference>
<proteinExistence type="predicted"/>
<protein>
    <submittedName>
        <fullName evidence="5">ANKR6 protein</fullName>
    </submittedName>
</protein>
<name>A0ABS2XYN4_POLSP</name>
<feature type="non-terminal residue" evidence="5">
    <location>
        <position position="365"/>
    </location>
</feature>
<keyword evidence="2 3" id="KW-0040">ANK repeat</keyword>
<reference evidence="5" key="1">
    <citation type="journal article" date="2021" name="Cell">
        <title>Tracing the genetic footprints of vertebrate landing in non-teleost ray-finned fishes.</title>
        <authorList>
            <person name="Bi X."/>
            <person name="Wang K."/>
            <person name="Yang L."/>
            <person name="Pan H."/>
            <person name="Jiang H."/>
            <person name="Wei Q."/>
            <person name="Fang M."/>
            <person name="Yu H."/>
            <person name="Zhu C."/>
            <person name="Cai Y."/>
            <person name="He Y."/>
            <person name="Gan X."/>
            <person name="Zeng H."/>
            <person name="Yu D."/>
            <person name="Zhu Y."/>
            <person name="Jiang H."/>
            <person name="Qiu Q."/>
            <person name="Yang H."/>
            <person name="Zhang Y.E."/>
            <person name="Wang W."/>
            <person name="Zhu M."/>
            <person name="He S."/>
            <person name="Zhang G."/>
        </authorList>
    </citation>
    <scope>NUCLEOTIDE SEQUENCE</scope>
    <source>
        <strain evidence="5">Pddl_001</strain>
    </source>
</reference>
<dbReference type="Pfam" id="PF00023">
    <property type="entry name" value="Ank"/>
    <property type="match status" value="1"/>
</dbReference>
<dbReference type="PANTHER" id="PTHR24171">
    <property type="entry name" value="ANKYRIN REPEAT DOMAIN-CONTAINING PROTEIN 39-RELATED"/>
    <property type="match status" value="1"/>
</dbReference>
<evidence type="ECO:0000256" key="2">
    <source>
        <dbReference type="ARBA" id="ARBA00023043"/>
    </source>
</evidence>
<organism evidence="5 6">
    <name type="scientific">Polyodon spathula</name>
    <name type="common">North American paddlefish</name>
    <name type="synonym">Squalus spathula</name>
    <dbReference type="NCBI Taxonomy" id="7913"/>
    <lineage>
        <taxon>Eukaryota</taxon>
        <taxon>Metazoa</taxon>
        <taxon>Chordata</taxon>
        <taxon>Craniata</taxon>
        <taxon>Vertebrata</taxon>
        <taxon>Euteleostomi</taxon>
        <taxon>Actinopterygii</taxon>
        <taxon>Chondrostei</taxon>
        <taxon>Acipenseriformes</taxon>
        <taxon>Polyodontidae</taxon>
        <taxon>Polyodon</taxon>
    </lineage>
</organism>
<dbReference type="SMART" id="SM00248">
    <property type="entry name" value="ANK"/>
    <property type="match status" value="1"/>
</dbReference>
<evidence type="ECO:0000313" key="6">
    <source>
        <dbReference type="Proteomes" id="UP001166093"/>
    </source>
</evidence>